<dbReference type="Pfam" id="PF01547">
    <property type="entry name" value="SBP_bac_1"/>
    <property type="match status" value="1"/>
</dbReference>
<proteinExistence type="predicted"/>
<sequence>MLCYTFFTKIGGILMKKRFRTLALVLSLALLMAIFASCGGPTSSSVALSAGASSTEAGNSTDATENNFNGVTIQYASCFNEAEQQAIWVKEMAEQWGKETGGSVNFNFAGRDVLTSVKSDILVGNAPDIIDNDASELVAALLSDQEVLLEPLNDVYTRSAYGEDTPIKDNMNGAYTLYTENGNDYIVPFIYITSGFFYDKTMFSELELDAPTTWDEFLTVCDSIEASGIPALAADGNISFYNCYYFQALCQRILGSGKFLEAALDETGELWDNPGFLQAAQMVSEISAASKNYFQDGYAGSAYPAAQSDWAMGGAGMIYCGTWIPLETASLTEDDFEFGFFPFPTVVGGIGELNDIEAQLMSFSVPRDAKNKEAAKDFIAFCSSKAAADRLVELSDNMAARTDAIYPDALIDVKPTVDNATAYHKNFDGAMSAAPEWWANVFYPADDALFFGELSPEAFIEQIKTESVKFYENKK</sequence>
<organism evidence="1 2">
    <name type="scientific">Ruthenibacterium lactatiformans</name>
    <dbReference type="NCBI Taxonomy" id="1550024"/>
    <lineage>
        <taxon>Bacteria</taxon>
        <taxon>Bacillati</taxon>
        <taxon>Bacillota</taxon>
        <taxon>Clostridia</taxon>
        <taxon>Eubacteriales</taxon>
        <taxon>Oscillospiraceae</taxon>
        <taxon>Ruthenibacterium</taxon>
    </lineage>
</organism>
<dbReference type="Gene3D" id="3.40.190.10">
    <property type="entry name" value="Periplasmic binding protein-like II"/>
    <property type="match status" value="2"/>
</dbReference>
<reference evidence="1 2" key="1">
    <citation type="journal article" date="2019" name="Nat. Med.">
        <title>A library of human gut bacterial isolates paired with longitudinal multiomics data enables mechanistic microbiome research.</title>
        <authorList>
            <person name="Poyet M."/>
            <person name="Groussin M."/>
            <person name="Gibbons S.M."/>
            <person name="Avila-Pacheco J."/>
            <person name="Jiang X."/>
            <person name="Kearney S.M."/>
            <person name="Perrotta A.R."/>
            <person name="Berdy B."/>
            <person name="Zhao S."/>
            <person name="Lieberman T.D."/>
            <person name="Swanson P.K."/>
            <person name="Smith M."/>
            <person name="Roesemann S."/>
            <person name="Alexander J.E."/>
            <person name="Rich S.A."/>
            <person name="Livny J."/>
            <person name="Vlamakis H."/>
            <person name="Clish C."/>
            <person name="Bullock K."/>
            <person name="Deik A."/>
            <person name="Scott J."/>
            <person name="Pierce K.A."/>
            <person name="Xavier R.J."/>
            <person name="Alm E.J."/>
        </authorList>
    </citation>
    <scope>NUCLEOTIDE SEQUENCE [LARGE SCALE GENOMIC DNA]</scope>
    <source>
        <strain evidence="1 2">BIOML-A4</strain>
    </source>
</reference>
<dbReference type="InterPro" id="IPR006059">
    <property type="entry name" value="SBP"/>
</dbReference>
<name>A0A6L6LVU3_9FIRM</name>
<gene>
    <name evidence="1" type="ORF">GMD59_14405</name>
</gene>
<dbReference type="InterPro" id="IPR050490">
    <property type="entry name" value="Bact_solute-bd_prot1"/>
</dbReference>
<dbReference type="PANTHER" id="PTHR43649">
    <property type="entry name" value="ARABINOSE-BINDING PROTEIN-RELATED"/>
    <property type="match status" value="1"/>
</dbReference>
<dbReference type="EMBL" id="WMZU01000028">
    <property type="protein sequence ID" value="MTS28468.1"/>
    <property type="molecule type" value="Genomic_DNA"/>
</dbReference>
<dbReference type="Proteomes" id="UP000472755">
    <property type="component" value="Unassembled WGS sequence"/>
</dbReference>
<evidence type="ECO:0000313" key="1">
    <source>
        <dbReference type="EMBL" id="MTS28468.1"/>
    </source>
</evidence>
<dbReference type="AlphaFoldDB" id="A0A6L6LVU3"/>
<dbReference type="PANTHER" id="PTHR43649:SF12">
    <property type="entry name" value="DIACETYLCHITOBIOSE BINDING PROTEIN DASA"/>
    <property type="match status" value="1"/>
</dbReference>
<dbReference type="SUPFAM" id="SSF53850">
    <property type="entry name" value="Periplasmic binding protein-like II"/>
    <property type="match status" value="1"/>
</dbReference>
<evidence type="ECO:0000313" key="2">
    <source>
        <dbReference type="Proteomes" id="UP000472755"/>
    </source>
</evidence>
<comment type="caution">
    <text evidence="1">The sequence shown here is derived from an EMBL/GenBank/DDBJ whole genome shotgun (WGS) entry which is preliminary data.</text>
</comment>
<accession>A0A6L6LVU3</accession>
<protein>
    <submittedName>
        <fullName evidence="1">Extracellular solute-binding protein</fullName>
    </submittedName>
</protein>